<evidence type="ECO:0000256" key="1">
    <source>
        <dbReference type="ARBA" id="ARBA00010578"/>
    </source>
</evidence>
<dbReference type="PANTHER" id="PTHR13043">
    <property type="entry name" value="EXOCYST COMPLEX COMPONENT SEC5"/>
    <property type="match status" value="1"/>
</dbReference>
<comment type="similarity">
    <text evidence="1 4">Belongs to the SEC5 family.</text>
</comment>
<accession>A0A9C7PTR4</accession>
<evidence type="ECO:0000256" key="3">
    <source>
        <dbReference type="ARBA" id="ARBA00022483"/>
    </source>
</evidence>
<feature type="domain" description="Exocyst complex component EXOC2/Sec5 N-terminal" evidence="5">
    <location>
        <begin position="119"/>
        <end position="478"/>
    </location>
</feature>
<dbReference type="InterPro" id="IPR039481">
    <property type="entry name" value="EXOC2/Sec5_N_dom"/>
</dbReference>
<dbReference type="Pfam" id="PF15469">
    <property type="entry name" value="Sec5"/>
    <property type="match status" value="1"/>
</dbReference>
<dbReference type="GO" id="GO:0006893">
    <property type="term" value="P:Golgi to plasma membrane transport"/>
    <property type="evidence" value="ECO:0007669"/>
    <property type="project" value="UniProtKB-UniRule"/>
</dbReference>
<keyword evidence="2 4" id="KW-0813">Transport</keyword>
<reference evidence="6" key="1">
    <citation type="journal article" date="2022" name="Proc. Natl. Acad. Sci. U.S.A.">
        <title>Life cycle and functional genomics of the unicellular red alga Galdieria for elucidating algal and plant evolution and industrial use.</title>
        <authorList>
            <person name="Hirooka S."/>
            <person name="Itabashi T."/>
            <person name="Ichinose T.M."/>
            <person name="Onuma R."/>
            <person name="Fujiwara T."/>
            <person name="Yamashita S."/>
            <person name="Jong L.W."/>
            <person name="Tomita R."/>
            <person name="Iwane A.H."/>
            <person name="Miyagishima S.Y."/>
        </authorList>
    </citation>
    <scope>NUCLEOTIDE SEQUENCE</scope>
    <source>
        <strain evidence="6">NBRC 102759</strain>
    </source>
</reference>
<name>A0A9C7PTR4_9RHOD</name>
<proteinExistence type="inferred from homology"/>
<organism evidence="6 7">
    <name type="scientific">Galdieria partita</name>
    <dbReference type="NCBI Taxonomy" id="83374"/>
    <lineage>
        <taxon>Eukaryota</taxon>
        <taxon>Rhodophyta</taxon>
        <taxon>Bangiophyceae</taxon>
        <taxon>Galdieriales</taxon>
        <taxon>Galdieriaceae</taxon>
        <taxon>Galdieria</taxon>
    </lineage>
</organism>
<sequence length="833" mass="95501">MNDDLDSPLASASAKTWAEVERVEPELASLNASFSRNRTLSSSGRLLSSSKLNMKPPREPWLNLKISQGNDDKLNTLEDPITLGLVDLNTGKFVHKNSTQENDTKRPFRAEELRSSSSNFTCSELNPRSVEFSPQVYLRVVHKETSLDSLINGLENIDETLKGNTEKTSECLKQNLDRIFIWKDAVLERYRKLEGLDPSYSSKLENLSKKTEELVSYIYGDSFKANMAYERRKHAFDLIIQHRSFFQLPARLKQALTSGNRSHIMTEYHSINSLLQSLVSNAVVDKIKCTIEGLMNEYLEGIYRQITDTGSSKEIVDILVNFLLQLQPSKNHLERILELRVESSVYKIQKLYNELVQVNKEQKDFYEKGQNEQYSQQARSLYAKATISPSFAKRTKVVESLCITFVNCLSELERFTLRLVTSKHPLSQLATSSEVKKALPGKGGNNSNVSIPKHISDITLSISKRVSDIFSSCLSFLLNFCSDNRFQLSLEEMIELRSCQKNISELKQTFFDLNSACLYMDKLVDQYFDDILSQVSSSFKVIEDAVEDNFIHFFVQVTTEDSLFSICLKDAISTILKFFDTALDPPSSVFVRISAQFGQLFKDLSKKIVEKEQRTLDFGEISESILCYWNQTLMLSVVKDRSESNELFSKLEITSEEEDIISVLSENSKLLLDSSVRKFCYVIQNALVLLEDTWRDCSDEDLDTCQLETEVFNSWLSFRKNITYLHVIPSSARVTILNHVLEYLKQLLTRIPVSSDILHRMDRKHYEIFQILLLSFSIADSLASSIRCPCFDEIHATKQQLFQISQEQNVVVKRGQNWELEEFWSVPVILAHE</sequence>
<reference evidence="6" key="2">
    <citation type="submission" date="2022-01" db="EMBL/GenBank/DDBJ databases">
        <authorList>
            <person name="Hirooka S."/>
            <person name="Miyagishima S.Y."/>
        </authorList>
    </citation>
    <scope>NUCLEOTIDE SEQUENCE</scope>
    <source>
        <strain evidence="6">NBRC 102759</strain>
    </source>
</reference>
<dbReference type="AlphaFoldDB" id="A0A9C7PTR4"/>
<dbReference type="GO" id="GO:0015031">
    <property type="term" value="P:protein transport"/>
    <property type="evidence" value="ECO:0007669"/>
    <property type="project" value="UniProtKB-KW"/>
</dbReference>
<dbReference type="OrthoDB" id="26242at2759"/>
<keyword evidence="4" id="KW-0653">Protein transport</keyword>
<dbReference type="PANTHER" id="PTHR13043:SF1">
    <property type="entry name" value="EXOCYST COMPLEX COMPONENT 2"/>
    <property type="match status" value="1"/>
</dbReference>
<dbReference type="Proteomes" id="UP001061958">
    <property type="component" value="Unassembled WGS sequence"/>
</dbReference>
<evidence type="ECO:0000313" key="6">
    <source>
        <dbReference type="EMBL" id="GJQ09567.1"/>
    </source>
</evidence>
<dbReference type="InterPro" id="IPR029175">
    <property type="entry name" value="EXOC2/Sec5"/>
</dbReference>
<evidence type="ECO:0000256" key="4">
    <source>
        <dbReference type="RuleBase" id="RU365069"/>
    </source>
</evidence>
<protein>
    <recommendedName>
        <fullName evidence="4">Exocyst complex component</fullName>
    </recommendedName>
</protein>
<comment type="subunit">
    <text evidence="4">Component of the exocyst complex.</text>
</comment>
<gene>
    <name evidence="6" type="ORF">GpartN1_g1358.t1</name>
</gene>
<evidence type="ECO:0000256" key="2">
    <source>
        <dbReference type="ARBA" id="ARBA00022448"/>
    </source>
</evidence>
<comment type="function">
    <text evidence="4">Component of the exocyst complex involved in the docking of exocytic vesicles with fusion sites on the plasma membrane.</text>
</comment>
<evidence type="ECO:0000259" key="5">
    <source>
        <dbReference type="Pfam" id="PF15469"/>
    </source>
</evidence>
<dbReference type="EMBL" id="BQMJ01000009">
    <property type="protein sequence ID" value="GJQ09567.1"/>
    <property type="molecule type" value="Genomic_DNA"/>
</dbReference>
<keyword evidence="3 4" id="KW-0268">Exocytosis</keyword>
<evidence type="ECO:0000313" key="7">
    <source>
        <dbReference type="Proteomes" id="UP001061958"/>
    </source>
</evidence>
<dbReference type="GO" id="GO:0006887">
    <property type="term" value="P:exocytosis"/>
    <property type="evidence" value="ECO:0007669"/>
    <property type="project" value="UniProtKB-KW"/>
</dbReference>
<comment type="caution">
    <text evidence="6">The sequence shown here is derived from an EMBL/GenBank/DDBJ whole genome shotgun (WGS) entry which is preliminary data.</text>
</comment>
<keyword evidence="7" id="KW-1185">Reference proteome</keyword>
<dbReference type="GO" id="GO:0000145">
    <property type="term" value="C:exocyst"/>
    <property type="evidence" value="ECO:0007669"/>
    <property type="project" value="UniProtKB-UniRule"/>
</dbReference>